<reference evidence="2" key="1">
    <citation type="submission" date="2017-05" db="EMBL/GenBank/DDBJ databases">
        <title>Physiological properties and genetic analysis related to exopolysaccharide production of fresh-water unicellular cyanobacterium Aphanothece sacrum, Suizenji Nori, that has been cultured as a food source in Japan.</title>
        <authorList>
            <person name="Kanesaki Y."/>
            <person name="Yoshikawa S."/>
            <person name="Ohki K."/>
        </authorList>
    </citation>
    <scope>NUCLEOTIDE SEQUENCE [LARGE SCALE GENOMIC DNA]</scope>
    <source>
        <strain evidence="2">FPU1</strain>
    </source>
</reference>
<keyword evidence="2" id="KW-1185">Reference proteome</keyword>
<dbReference type="RefSeq" id="WP_124975749.1">
    <property type="nucleotide sequence ID" value="NZ_BDQK01000017.1"/>
</dbReference>
<name>A0A401INC2_APHSA</name>
<comment type="caution">
    <text evidence="1">The sequence shown here is derived from an EMBL/GenBank/DDBJ whole genome shotgun (WGS) entry which is preliminary data.</text>
</comment>
<organism evidence="1 2">
    <name type="scientific">Aphanothece sacrum FPU1</name>
    <dbReference type="NCBI Taxonomy" id="1920663"/>
    <lineage>
        <taxon>Bacteria</taxon>
        <taxon>Bacillati</taxon>
        <taxon>Cyanobacteriota</taxon>
        <taxon>Cyanophyceae</taxon>
        <taxon>Oscillatoriophycideae</taxon>
        <taxon>Chroococcales</taxon>
        <taxon>Aphanothecaceae</taxon>
        <taxon>Aphanothece</taxon>
    </lineage>
</organism>
<proteinExistence type="predicted"/>
<sequence length="123" mass="14083">MSRFSQLIQNLENLEEQDIKNSAKVFGITATLSTRLADILQELESPTKQLSATKITKQELLKKYGNYDKAYTAYQESYGIKSKRGWPYFLKAIEGLSPPISLEERVEKLEETVKILVQILIMP</sequence>
<dbReference type="EMBL" id="BDQK01000017">
    <property type="protein sequence ID" value="GBF82760.1"/>
    <property type="molecule type" value="Genomic_DNA"/>
</dbReference>
<gene>
    <name evidence="1" type="ORF">AsFPU1_4194</name>
</gene>
<dbReference type="AlphaFoldDB" id="A0A401INC2"/>
<dbReference type="Proteomes" id="UP000287247">
    <property type="component" value="Unassembled WGS sequence"/>
</dbReference>
<protein>
    <submittedName>
        <fullName evidence="1">Uncharacterized protein</fullName>
    </submittedName>
</protein>
<dbReference type="OrthoDB" id="573366at2"/>
<accession>A0A401INC2</accession>
<evidence type="ECO:0000313" key="2">
    <source>
        <dbReference type="Proteomes" id="UP000287247"/>
    </source>
</evidence>
<evidence type="ECO:0000313" key="1">
    <source>
        <dbReference type="EMBL" id="GBF82760.1"/>
    </source>
</evidence>